<evidence type="ECO:0000313" key="2">
    <source>
        <dbReference type="EMBL" id="EMP39952.1"/>
    </source>
</evidence>
<dbReference type="AlphaFoldDB" id="M7CGB7"/>
<name>M7CGB7_CHEMY</name>
<evidence type="ECO:0000313" key="3">
    <source>
        <dbReference type="Proteomes" id="UP000031443"/>
    </source>
</evidence>
<feature type="region of interest" description="Disordered" evidence="1">
    <location>
        <begin position="57"/>
        <end position="92"/>
    </location>
</feature>
<evidence type="ECO:0000256" key="1">
    <source>
        <dbReference type="SAM" id="MobiDB-lite"/>
    </source>
</evidence>
<feature type="region of interest" description="Disordered" evidence="1">
    <location>
        <begin position="1"/>
        <end position="42"/>
    </location>
</feature>
<proteinExistence type="predicted"/>
<accession>M7CGB7</accession>
<keyword evidence="3" id="KW-1185">Reference proteome</keyword>
<dbReference type="Proteomes" id="UP000031443">
    <property type="component" value="Unassembled WGS sequence"/>
</dbReference>
<reference evidence="3" key="1">
    <citation type="journal article" date="2013" name="Nat. Genet.">
        <title>The draft genomes of soft-shell turtle and green sea turtle yield insights into the development and evolution of the turtle-specific body plan.</title>
        <authorList>
            <person name="Wang Z."/>
            <person name="Pascual-Anaya J."/>
            <person name="Zadissa A."/>
            <person name="Li W."/>
            <person name="Niimura Y."/>
            <person name="Huang Z."/>
            <person name="Li C."/>
            <person name="White S."/>
            <person name="Xiong Z."/>
            <person name="Fang D."/>
            <person name="Wang B."/>
            <person name="Ming Y."/>
            <person name="Chen Y."/>
            <person name="Zheng Y."/>
            <person name="Kuraku S."/>
            <person name="Pignatelli M."/>
            <person name="Herrero J."/>
            <person name="Beal K."/>
            <person name="Nozawa M."/>
            <person name="Li Q."/>
            <person name="Wang J."/>
            <person name="Zhang H."/>
            <person name="Yu L."/>
            <person name="Shigenobu S."/>
            <person name="Wang J."/>
            <person name="Liu J."/>
            <person name="Flicek P."/>
            <person name="Searle S."/>
            <person name="Wang J."/>
            <person name="Kuratani S."/>
            <person name="Yin Y."/>
            <person name="Aken B."/>
            <person name="Zhang G."/>
            <person name="Irie N."/>
        </authorList>
    </citation>
    <scope>NUCLEOTIDE SEQUENCE [LARGE SCALE GENOMIC DNA]</scope>
</reference>
<sequence>MNNEEEEEEDAAEDASHAMSQDLFETLPQYTQSHQGVRAGDEKEACAGFRLSVQEQINKSASADPESNQQKGYSGIPESALEPKNVPLHGHPSSAPPICINCSLDRTAVSSEFGLLNWGFSSIPDEFINQ</sequence>
<dbReference type="EMBL" id="KB515251">
    <property type="protein sequence ID" value="EMP39952.1"/>
    <property type="molecule type" value="Genomic_DNA"/>
</dbReference>
<feature type="compositionally biased region" description="Polar residues" evidence="1">
    <location>
        <begin position="57"/>
        <end position="72"/>
    </location>
</feature>
<organism evidence="2 3">
    <name type="scientific">Chelonia mydas</name>
    <name type="common">Green sea-turtle</name>
    <name type="synonym">Chelonia agassizi</name>
    <dbReference type="NCBI Taxonomy" id="8469"/>
    <lineage>
        <taxon>Eukaryota</taxon>
        <taxon>Metazoa</taxon>
        <taxon>Chordata</taxon>
        <taxon>Craniata</taxon>
        <taxon>Vertebrata</taxon>
        <taxon>Euteleostomi</taxon>
        <taxon>Archelosauria</taxon>
        <taxon>Testudinata</taxon>
        <taxon>Testudines</taxon>
        <taxon>Cryptodira</taxon>
        <taxon>Durocryptodira</taxon>
        <taxon>Americhelydia</taxon>
        <taxon>Chelonioidea</taxon>
        <taxon>Cheloniidae</taxon>
        <taxon>Chelonia</taxon>
    </lineage>
</organism>
<gene>
    <name evidence="2" type="ORF">UY3_02822</name>
</gene>
<feature type="compositionally biased region" description="Acidic residues" evidence="1">
    <location>
        <begin position="1"/>
        <end position="13"/>
    </location>
</feature>
<protein>
    <submittedName>
        <fullName evidence="2">Uncharacterized protein</fullName>
    </submittedName>
</protein>